<dbReference type="EMBL" id="JBHSNG010000039">
    <property type="protein sequence ID" value="MFC5583239.1"/>
    <property type="molecule type" value="Genomic_DNA"/>
</dbReference>
<reference evidence="2" key="1">
    <citation type="journal article" date="2019" name="Int. J. Syst. Evol. Microbiol.">
        <title>The Global Catalogue of Microorganisms (GCM) 10K type strain sequencing project: providing services to taxonomists for standard genome sequencing and annotation.</title>
        <authorList>
            <consortium name="The Broad Institute Genomics Platform"/>
            <consortium name="The Broad Institute Genome Sequencing Center for Infectious Disease"/>
            <person name="Wu L."/>
            <person name="Ma J."/>
        </authorList>
    </citation>
    <scope>NUCLEOTIDE SEQUENCE [LARGE SCALE GENOMIC DNA]</scope>
    <source>
        <strain evidence="2">CGMCC 1.13587</strain>
    </source>
</reference>
<gene>
    <name evidence="1" type="ORF">ACFPPB_19175</name>
</gene>
<protein>
    <submittedName>
        <fullName evidence="1">Uncharacterized protein</fullName>
    </submittedName>
</protein>
<keyword evidence="2" id="KW-1185">Reference proteome</keyword>
<name>A0ABW0T2W9_9GAMM</name>
<accession>A0ABW0T2W9</accession>
<organism evidence="1 2">
    <name type="scientific">Rhodanobacter terrae</name>
    <dbReference type="NCBI Taxonomy" id="418647"/>
    <lineage>
        <taxon>Bacteria</taxon>
        <taxon>Pseudomonadati</taxon>
        <taxon>Pseudomonadota</taxon>
        <taxon>Gammaproteobacteria</taxon>
        <taxon>Lysobacterales</taxon>
        <taxon>Rhodanobacteraceae</taxon>
        <taxon>Rhodanobacter</taxon>
    </lineage>
</organism>
<dbReference type="RefSeq" id="WP_377330080.1">
    <property type="nucleotide sequence ID" value="NZ_JBHSNG010000039.1"/>
</dbReference>
<sequence length="127" mass="13511">MNAEAQGVQAMFVHLAAESADAVRIAEIAVSIWDDVGEALAPIIGQTSVAVLFKRSVYLTRHTHPCLSIVNEGAVPATGALAALRVMLAEQDRVEALAVNASMLQNFHQLLISLIGASLSKRLLRPV</sequence>
<comment type="caution">
    <text evidence="1">The sequence shown here is derived from an EMBL/GenBank/DDBJ whole genome shotgun (WGS) entry which is preliminary data.</text>
</comment>
<dbReference type="Proteomes" id="UP001596111">
    <property type="component" value="Unassembled WGS sequence"/>
</dbReference>
<evidence type="ECO:0000313" key="2">
    <source>
        <dbReference type="Proteomes" id="UP001596111"/>
    </source>
</evidence>
<proteinExistence type="predicted"/>
<evidence type="ECO:0000313" key="1">
    <source>
        <dbReference type="EMBL" id="MFC5583239.1"/>
    </source>
</evidence>